<dbReference type="EMBL" id="JASCZI010183109">
    <property type="protein sequence ID" value="MED6189055.1"/>
    <property type="molecule type" value="Genomic_DNA"/>
</dbReference>
<evidence type="ECO:0000313" key="1">
    <source>
        <dbReference type="EMBL" id="MED6189055.1"/>
    </source>
</evidence>
<sequence>MYDHLVRINVSIVREFYSNFLSSDQDDVFLRGNKYLFLSKGIVNLPRIMREVMVKEPTTSTDHCLPYQVMITKLATATEVPVFPENEFLEVKKRDMYC</sequence>
<keyword evidence="2" id="KW-1185">Reference proteome</keyword>
<comment type="caution">
    <text evidence="1">The sequence shown here is derived from an EMBL/GenBank/DDBJ whole genome shotgun (WGS) entry which is preliminary data.</text>
</comment>
<dbReference type="Proteomes" id="UP001341840">
    <property type="component" value="Unassembled WGS sequence"/>
</dbReference>
<proteinExistence type="predicted"/>
<accession>A0ABU6WVT8</accession>
<gene>
    <name evidence="1" type="ORF">PIB30_091945</name>
</gene>
<protein>
    <submittedName>
        <fullName evidence="1">Uncharacterized protein</fullName>
    </submittedName>
</protein>
<organism evidence="1 2">
    <name type="scientific">Stylosanthes scabra</name>
    <dbReference type="NCBI Taxonomy" id="79078"/>
    <lineage>
        <taxon>Eukaryota</taxon>
        <taxon>Viridiplantae</taxon>
        <taxon>Streptophyta</taxon>
        <taxon>Embryophyta</taxon>
        <taxon>Tracheophyta</taxon>
        <taxon>Spermatophyta</taxon>
        <taxon>Magnoliopsida</taxon>
        <taxon>eudicotyledons</taxon>
        <taxon>Gunneridae</taxon>
        <taxon>Pentapetalae</taxon>
        <taxon>rosids</taxon>
        <taxon>fabids</taxon>
        <taxon>Fabales</taxon>
        <taxon>Fabaceae</taxon>
        <taxon>Papilionoideae</taxon>
        <taxon>50 kb inversion clade</taxon>
        <taxon>dalbergioids sensu lato</taxon>
        <taxon>Dalbergieae</taxon>
        <taxon>Pterocarpus clade</taxon>
        <taxon>Stylosanthes</taxon>
    </lineage>
</organism>
<name>A0ABU6WVT8_9FABA</name>
<evidence type="ECO:0000313" key="2">
    <source>
        <dbReference type="Proteomes" id="UP001341840"/>
    </source>
</evidence>
<reference evidence="1 2" key="1">
    <citation type="journal article" date="2023" name="Plants (Basel)">
        <title>Bridging the Gap: Combining Genomics and Transcriptomics Approaches to Understand Stylosanthes scabra, an Orphan Legume from the Brazilian Caatinga.</title>
        <authorList>
            <person name="Ferreira-Neto J.R.C."/>
            <person name="da Silva M.D."/>
            <person name="Binneck E."/>
            <person name="de Melo N.F."/>
            <person name="da Silva R.H."/>
            <person name="de Melo A.L.T.M."/>
            <person name="Pandolfi V."/>
            <person name="Bustamante F.O."/>
            <person name="Brasileiro-Vidal A.C."/>
            <person name="Benko-Iseppon A.M."/>
        </authorList>
    </citation>
    <scope>NUCLEOTIDE SEQUENCE [LARGE SCALE GENOMIC DNA]</scope>
    <source>
        <tissue evidence="1">Leaves</tissue>
    </source>
</reference>